<sequence length="117" mass="12434">MIEVRGAPTVATQDTAVVVNTTAGQYSWAQFQKLVIVQNNTGADMYIRLGDTSAPSAASTTDYHFRIPSGSPPVRITVGIRYLSIWVPTGGTWTYQGSASATVALAGWAENKTTVPV</sequence>
<organism evidence="1">
    <name type="scientific">marine sediment metagenome</name>
    <dbReference type="NCBI Taxonomy" id="412755"/>
    <lineage>
        <taxon>unclassified sequences</taxon>
        <taxon>metagenomes</taxon>
        <taxon>ecological metagenomes</taxon>
    </lineage>
</organism>
<accession>A0A0F9NJA5</accession>
<dbReference type="EMBL" id="LAZR01008026">
    <property type="protein sequence ID" value="KKM81392.1"/>
    <property type="molecule type" value="Genomic_DNA"/>
</dbReference>
<gene>
    <name evidence="1" type="ORF">LCGC14_1330230</name>
</gene>
<reference evidence="1" key="1">
    <citation type="journal article" date="2015" name="Nature">
        <title>Complex archaea that bridge the gap between prokaryotes and eukaryotes.</title>
        <authorList>
            <person name="Spang A."/>
            <person name="Saw J.H."/>
            <person name="Jorgensen S.L."/>
            <person name="Zaremba-Niedzwiedzka K."/>
            <person name="Martijn J."/>
            <person name="Lind A.E."/>
            <person name="van Eijk R."/>
            <person name="Schleper C."/>
            <person name="Guy L."/>
            <person name="Ettema T.J."/>
        </authorList>
    </citation>
    <scope>NUCLEOTIDE SEQUENCE</scope>
</reference>
<comment type="caution">
    <text evidence="1">The sequence shown here is derived from an EMBL/GenBank/DDBJ whole genome shotgun (WGS) entry which is preliminary data.</text>
</comment>
<proteinExistence type="predicted"/>
<evidence type="ECO:0000313" key="1">
    <source>
        <dbReference type="EMBL" id="KKM81392.1"/>
    </source>
</evidence>
<name>A0A0F9NJA5_9ZZZZ</name>
<protein>
    <submittedName>
        <fullName evidence="1">Uncharacterized protein</fullName>
    </submittedName>
</protein>
<dbReference type="AlphaFoldDB" id="A0A0F9NJA5"/>